<organism evidence="2">
    <name type="scientific">marine sediment metagenome</name>
    <dbReference type="NCBI Taxonomy" id="412755"/>
    <lineage>
        <taxon>unclassified sequences</taxon>
        <taxon>metagenomes</taxon>
        <taxon>ecological metagenomes</taxon>
    </lineage>
</organism>
<gene>
    <name evidence="2" type="ORF">LCGC14_0953150</name>
</gene>
<feature type="compositionally biased region" description="Basic and acidic residues" evidence="1">
    <location>
        <begin position="176"/>
        <end position="204"/>
    </location>
</feature>
<protein>
    <submittedName>
        <fullName evidence="2">Uncharacterized protein</fullName>
    </submittedName>
</protein>
<evidence type="ECO:0000313" key="2">
    <source>
        <dbReference type="EMBL" id="KKN18699.1"/>
    </source>
</evidence>
<sequence>MTTLEERREWMRRGCPVETPARFACLTFKLHVWPDKGEIRATCESCGTIHAGSGMALRGEQVDSVFMVMRLMCDWLDYHSEAPRETARETLVNSADGWPAVLLWADYMMLGKEDELRLQCIPSEAVNQHPRGRYLYRLSPEPMFPGASGFRDDRSDATAMAAASLGRRSGVSSEPFKWDRTLRGPEQGPDRTLRGPEQGPDRTLQKQGAP</sequence>
<dbReference type="AlphaFoldDB" id="A0A0F9NL73"/>
<proteinExistence type="predicted"/>
<accession>A0A0F9NL73</accession>
<name>A0A0F9NL73_9ZZZZ</name>
<evidence type="ECO:0000256" key="1">
    <source>
        <dbReference type="SAM" id="MobiDB-lite"/>
    </source>
</evidence>
<feature type="region of interest" description="Disordered" evidence="1">
    <location>
        <begin position="163"/>
        <end position="210"/>
    </location>
</feature>
<reference evidence="2" key="1">
    <citation type="journal article" date="2015" name="Nature">
        <title>Complex archaea that bridge the gap between prokaryotes and eukaryotes.</title>
        <authorList>
            <person name="Spang A."/>
            <person name="Saw J.H."/>
            <person name="Jorgensen S.L."/>
            <person name="Zaremba-Niedzwiedzka K."/>
            <person name="Martijn J."/>
            <person name="Lind A.E."/>
            <person name="van Eijk R."/>
            <person name="Schleper C."/>
            <person name="Guy L."/>
            <person name="Ettema T.J."/>
        </authorList>
    </citation>
    <scope>NUCLEOTIDE SEQUENCE</scope>
</reference>
<dbReference type="EMBL" id="LAZR01003403">
    <property type="protein sequence ID" value="KKN18699.1"/>
    <property type="molecule type" value="Genomic_DNA"/>
</dbReference>
<comment type="caution">
    <text evidence="2">The sequence shown here is derived from an EMBL/GenBank/DDBJ whole genome shotgun (WGS) entry which is preliminary data.</text>
</comment>